<evidence type="ECO:0000313" key="1">
    <source>
        <dbReference type="EMBL" id="EGK04729.1"/>
    </source>
</evidence>
<sequence>MAKRKGSTGIEVALRYKRFSELRKQGLKVEDIGKMAGYNHATVSYGVKMYNKNQIMYDKIIEANKHQQNKKATPHY</sequence>
<dbReference type="HOGENOM" id="CLU_2648711_0_0_10"/>
<gene>
    <name evidence="1" type="ORF">HMPREF9456_03340</name>
</gene>
<dbReference type="RefSeq" id="WP_006844707.1">
    <property type="nucleotide sequence ID" value="NZ_AQWJ01000012.1"/>
</dbReference>
<dbReference type="Proteomes" id="UP000006420">
    <property type="component" value="Unassembled WGS sequence"/>
</dbReference>
<organism evidence="1 2">
    <name type="scientific">Dysgonomonas mossii DSM 22836</name>
    <dbReference type="NCBI Taxonomy" id="742767"/>
    <lineage>
        <taxon>Bacteria</taxon>
        <taxon>Pseudomonadati</taxon>
        <taxon>Bacteroidota</taxon>
        <taxon>Bacteroidia</taxon>
        <taxon>Bacteroidales</taxon>
        <taxon>Dysgonomonadaceae</taxon>
        <taxon>Dysgonomonas</taxon>
    </lineage>
</organism>
<dbReference type="EMBL" id="ADLW01000021">
    <property type="protein sequence ID" value="EGK04729.1"/>
    <property type="molecule type" value="Genomic_DNA"/>
</dbReference>
<evidence type="ECO:0000313" key="2">
    <source>
        <dbReference type="Proteomes" id="UP000006420"/>
    </source>
</evidence>
<comment type="caution">
    <text evidence="1">The sequence shown here is derived from an EMBL/GenBank/DDBJ whole genome shotgun (WGS) entry which is preliminary data.</text>
</comment>
<accession>F8X531</accession>
<keyword evidence="2" id="KW-1185">Reference proteome</keyword>
<dbReference type="AlphaFoldDB" id="F8X531"/>
<name>F8X531_9BACT</name>
<proteinExistence type="predicted"/>
<dbReference type="GeneID" id="78083934"/>
<protein>
    <submittedName>
        <fullName evidence="1">Uncharacterized protein</fullName>
    </submittedName>
</protein>
<dbReference type="STRING" id="742767.HMPREF9456_03340"/>
<reference evidence="1 2" key="1">
    <citation type="submission" date="2011-04" db="EMBL/GenBank/DDBJ databases">
        <title>The Genome Sequence of Dysgonomonas mossii DSM 22836.</title>
        <authorList>
            <consortium name="The Broad Institute Genome Sequencing Platform"/>
            <person name="Earl A."/>
            <person name="Ward D."/>
            <person name="Feldgarden M."/>
            <person name="Gevers D."/>
            <person name="Pudlo N."/>
            <person name="Martens E."/>
            <person name="Allen-Vercoe E."/>
            <person name="Young S.K."/>
            <person name="Zeng Q."/>
            <person name="Gargeya S."/>
            <person name="Fitzgerald M."/>
            <person name="Haas B."/>
            <person name="Abouelleil A."/>
            <person name="Alvarado L."/>
            <person name="Arachchi H.M."/>
            <person name="Berlin A."/>
            <person name="Brown A."/>
            <person name="Chapman S.B."/>
            <person name="Chen Z."/>
            <person name="Dunbar C."/>
            <person name="Freedman E."/>
            <person name="Gearin G."/>
            <person name="Gellesch M."/>
            <person name="Goldberg J."/>
            <person name="Griggs A."/>
            <person name="Gujja S."/>
            <person name="Heiman D."/>
            <person name="Howarth C."/>
            <person name="Larson L."/>
            <person name="Lui A."/>
            <person name="MacDonald P.J.P."/>
            <person name="Mehta T."/>
            <person name="Montmayeur A."/>
            <person name="Murphy C."/>
            <person name="Neiman D."/>
            <person name="Pearson M."/>
            <person name="Priest M."/>
            <person name="Roberts A."/>
            <person name="Saif S."/>
            <person name="Shea T."/>
            <person name="Shenoy N."/>
            <person name="Sisk P."/>
            <person name="Stolte C."/>
            <person name="Sykes S."/>
            <person name="Yandava C."/>
            <person name="Wortman J."/>
            <person name="Nusbaum C."/>
            <person name="Birren B."/>
        </authorList>
    </citation>
    <scope>NUCLEOTIDE SEQUENCE [LARGE SCALE GENOMIC DNA]</scope>
    <source>
        <strain evidence="1 2">DSM 22836</strain>
    </source>
</reference>